<evidence type="ECO:0000313" key="2">
    <source>
        <dbReference type="EMBL" id="VEN54109.1"/>
    </source>
</evidence>
<dbReference type="Proteomes" id="UP000410492">
    <property type="component" value="Unassembled WGS sequence"/>
</dbReference>
<feature type="non-terminal residue" evidence="2">
    <location>
        <position position="66"/>
    </location>
</feature>
<protein>
    <submittedName>
        <fullName evidence="2">Uncharacterized protein</fullName>
    </submittedName>
</protein>
<keyword evidence="1" id="KW-1133">Transmembrane helix</keyword>
<accession>A0A653D1T8</accession>
<evidence type="ECO:0000256" key="1">
    <source>
        <dbReference type="SAM" id="Phobius"/>
    </source>
</evidence>
<dbReference type="EMBL" id="CAACVG010009751">
    <property type="protein sequence ID" value="VEN54109.1"/>
    <property type="molecule type" value="Genomic_DNA"/>
</dbReference>
<feature type="non-terminal residue" evidence="2">
    <location>
        <position position="1"/>
    </location>
</feature>
<keyword evidence="1" id="KW-0472">Membrane</keyword>
<dbReference type="AlphaFoldDB" id="A0A653D1T8"/>
<sequence length="66" mass="7229">TYSPSSPGPIWWIWKVILPVCSLYVSRCFCELKSGAPFLVHDIVGCGLPTTLPSNVATPPWAKRAL</sequence>
<organism evidence="2 3">
    <name type="scientific">Callosobruchus maculatus</name>
    <name type="common">Southern cowpea weevil</name>
    <name type="synonym">Pulse bruchid</name>
    <dbReference type="NCBI Taxonomy" id="64391"/>
    <lineage>
        <taxon>Eukaryota</taxon>
        <taxon>Metazoa</taxon>
        <taxon>Ecdysozoa</taxon>
        <taxon>Arthropoda</taxon>
        <taxon>Hexapoda</taxon>
        <taxon>Insecta</taxon>
        <taxon>Pterygota</taxon>
        <taxon>Neoptera</taxon>
        <taxon>Endopterygota</taxon>
        <taxon>Coleoptera</taxon>
        <taxon>Polyphaga</taxon>
        <taxon>Cucujiformia</taxon>
        <taxon>Chrysomeloidea</taxon>
        <taxon>Chrysomelidae</taxon>
        <taxon>Bruchinae</taxon>
        <taxon>Bruchini</taxon>
        <taxon>Callosobruchus</taxon>
    </lineage>
</organism>
<feature type="transmembrane region" description="Helical" evidence="1">
    <location>
        <begin position="12"/>
        <end position="30"/>
    </location>
</feature>
<reference evidence="2 3" key="1">
    <citation type="submission" date="2019-01" db="EMBL/GenBank/DDBJ databases">
        <authorList>
            <person name="Sayadi A."/>
        </authorList>
    </citation>
    <scope>NUCLEOTIDE SEQUENCE [LARGE SCALE GENOMIC DNA]</scope>
</reference>
<gene>
    <name evidence="2" type="ORF">CALMAC_LOCUS13681</name>
</gene>
<keyword evidence="3" id="KW-1185">Reference proteome</keyword>
<proteinExistence type="predicted"/>
<evidence type="ECO:0000313" key="3">
    <source>
        <dbReference type="Proteomes" id="UP000410492"/>
    </source>
</evidence>
<name>A0A653D1T8_CALMS</name>
<keyword evidence="1" id="KW-0812">Transmembrane</keyword>